<dbReference type="Proteomes" id="UP001060170">
    <property type="component" value="Chromosome 11"/>
</dbReference>
<comment type="caution">
    <text evidence="1">The sequence shown here is derived from an EMBL/GenBank/DDBJ whole genome shotgun (WGS) entry which is preliminary data.</text>
</comment>
<evidence type="ECO:0000313" key="1">
    <source>
        <dbReference type="EMBL" id="KAI7943617.1"/>
    </source>
</evidence>
<protein>
    <submittedName>
        <fullName evidence="1">Uncharacterized protein</fullName>
    </submittedName>
</protein>
<dbReference type="EMBL" id="CM045875">
    <property type="protein sequence ID" value="KAI7943617.1"/>
    <property type="molecule type" value="Genomic_DNA"/>
</dbReference>
<reference evidence="2" key="2">
    <citation type="journal article" date="2018" name="Mol. Plant Microbe Interact.">
        <title>Genome sequence resources for the wheat stripe rust pathogen (Puccinia striiformis f. sp. tritici) and the barley stripe rust pathogen (Puccinia striiformis f. sp. hordei).</title>
        <authorList>
            <person name="Xia C."/>
            <person name="Wang M."/>
            <person name="Yin C."/>
            <person name="Cornejo O.E."/>
            <person name="Hulbert S.H."/>
            <person name="Chen X."/>
        </authorList>
    </citation>
    <scope>NUCLEOTIDE SEQUENCE [LARGE SCALE GENOMIC DNA]</scope>
    <source>
        <strain evidence="2">93-210</strain>
    </source>
</reference>
<keyword evidence="2" id="KW-1185">Reference proteome</keyword>
<name>A0ACC0E1V0_9BASI</name>
<proteinExistence type="predicted"/>
<evidence type="ECO:0000313" key="2">
    <source>
        <dbReference type="Proteomes" id="UP001060170"/>
    </source>
</evidence>
<organism evidence="1 2">
    <name type="scientific">Puccinia striiformis f. sp. tritici</name>
    <dbReference type="NCBI Taxonomy" id="168172"/>
    <lineage>
        <taxon>Eukaryota</taxon>
        <taxon>Fungi</taxon>
        <taxon>Dikarya</taxon>
        <taxon>Basidiomycota</taxon>
        <taxon>Pucciniomycotina</taxon>
        <taxon>Pucciniomycetes</taxon>
        <taxon>Pucciniales</taxon>
        <taxon>Pucciniaceae</taxon>
        <taxon>Puccinia</taxon>
    </lineage>
</organism>
<accession>A0ACC0E1V0</accession>
<reference evidence="2" key="1">
    <citation type="journal article" date="2018" name="BMC Genomics">
        <title>Genomic insights into host adaptation between the wheat stripe rust pathogen (Puccinia striiformis f. sp. tritici) and the barley stripe rust pathogen (Puccinia striiformis f. sp. hordei).</title>
        <authorList>
            <person name="Xia C."/>
            <person name="Wang M."/>
            <person name="Yin C."/>
            <person name="Cornejo O.E."/>
            <person name="Hulbert S.H."/>
            <person name="Chen X."/>
        </authorList>
    </citation>
    <scope>NUCLEOTIDE SEQUENCE [LARGE SCALE GENOMIC DNA]</scope>
    <source>
        <strain evidence="2">93-210</strain>
    </source>
</reference>
<reference evidence="1 2" key="3">
    <citation type="journal article" date="2022" name="Microbiol. Spectr.">
        <title>Folding features and dynamics of 3D genome architecture in plant fungal pathogens.</title>
        <authorList>
            <person name="Xia C."/>
        </authorList>
    </citation>
    <scope>NUCLEOTIDE SEQUENCE [LARGE SCALE GENOMIC DNA]</scope>
    <source>
        <strain evidence="1 2">93-210</strain>
    </source>
</reference>
<gene>
    <name evidence="1" type="ORF">MJO28_011145</name>
</gene>
<sequence>MSDHQLCLSTASELLSIDQEYEMCDCWALDDDKLTFIIFERNQLKLTRFEIPTQETKRGDVNLFLSPKKFKEEEEGGDPKREETKSDVKKSRRGELETMIGRG</sequence>